<organism evidence="1 2">
    <name type="scientific">Streptomyces rimosus subsp. rimosus</name>
    <dbReference type="NCBI Taxonomy" id="132474"/>
    <lineage>
        <taxon>Bacteria</taxon>
        <taxon>Bacillati</taxon>
        <taxon>Actinomycetota</taxon>
        <taxon>Actinomycetes</taxon>
        <taxon>Kitasatosporales</taxon>
        <taxon>Streptomycetaceae</taxon>
        <taxon>Streptomyces</taxon>
    </lineage>
</organism>
<accession>A0ABY3Z7T5</accession>
<dbReference type="EMBL" id="CP094298">
    <property type="protein sequence ID" value="UNZ06381.1"/>
    <property type="molecule type" value="Genomic_DNA"/>
</dbReference>
<keyword evidence="2" id="KW-1185">Reference proteome</keyword>
<dbReference type="Pfam" id="PF13620">
    <property type="entry name" value="CarboxypepD_reg"/>
    <property type="match status" value="1"/>
</dbReference>
<sequence length="93" mass="9215">MKGPGMAVISGVVVDADGRAVPDARVYLAAGPGSFPDVAALTDAEGRFTLSAGADGRYTVECRSERGGGVARAAGAPVTVRGGSAEPVEIRLG</sequence>
<dbReference type="Gene3D" id="2.60.40.1120">
    <property type="entry name" value="Carboxypeptidase-like, regulatory domain"/>
    <property type="match status" value="1"/>
</dbReference>
<evidence type="ECO:0000313" key="1">
    <source>
        <dbReference type="EMBL" id="UNZ06381.1"/>
    </source>
</evidence>
<evidence type="ECO:0000313" key="2">
    <source>
        <dbReference type="Proteomes" id="UP000829494"/>
    </source>
</evidence>
<evidence type="ECO:0008006" key="3">
    <source>
        <dbReference type="Google" id="ProtNLM"/>
    </source>
</evidence>
<proteinExistence type="predicted"/>
<protein>
    <recommendedName>
        <fullName evidence="3">Carboxypeptidase regulatory-like domain-containing protein</fullName>
    </recommendedName>
</protein>
<reference evidence="1 2" key="1">
    <citation type="submission" date="2022-03" db="EMBL/GenBank/DDBJ databases">
        <title>Complete genome of Streptomyces rimosus ssp. rimosus R7 (=ATCC 10970).</title>
        <authorList>
            <person name="Beganovic S."/>
            <person name="Ruckert C."/>
            <person name="Busche T."/>
            <person name="Kalinowski J."/>
            <person name="Wittmann C."/>
        </authorList>
    </citation>
    <scope>NUCLEOTIDE SEQUENCE [LARGE SCALE GENOMIC DNA]</scope>
    <source>
        <strain evidence="1 2">R7</strain>
    </source>
</reference>
<dbReference type="InterPro" id="IPR013784">
    <property type="entry name" value="Carb-bd-like_fold"/>
</dbReference>
<gene>
    <name evidence="1" type="ORF">SRIMR7_29945</name>
</gene>
<name>A0ABY3Z7T5_STRRM</name>
<dbReference type="SUPFAM" id="SSF49452">
    <property type="entry name" value="Starch-binding domain-like"/>
    <property type="match status" value="1"/>
</dbReference>
<dbReference type="Proteomes" id="UP000829494">
    <property type="component" value="Chromosome"/>
</dbReference>